<dbReference type="RefSeq" id="WP_249997262.1">
    <property type="nucleotide sequence ID" value="NZ_CP116221.1"/>
</dbReference>
<dbReference type="EMBL" id="CP116221">
    <property type="protein sequence ID" value="WCO03547.1"/>
    <property type="molecule type" value="Genomic_DNA"/>
</dbReference>
<dbReference type="InterPro" id="IPR046618">
    <property type="entry name" value="DUF6731"/>
</dbReference>
<evidence type="ECO:0000313" key="2">
    <source>
        <dbReference type="Proteomes" id="UP001202717"/>
    </source>
</evidence>
<reference evidence="1 2" key="1">
    <citation type="submission" date="2023-01" db="EMBL/GenBank/DDBJ databases">
        <title>Psychroserpens ponticola sp. nov., isolated from seawater.</title>
        <authorList>
            <person name="Kristyanto S."/>
            <person name="Jung J."/>
            <person name="Kim J.M."/>
            <person name="Jeon C.O."/>
        </authorList>
    </citation>
    <scope>NUCLEOTIDE SEQUENCE [LARGE SCALE GENOMIC DNA]</scope>
    <source>
        <strain evidence="1 2">MSW6</strain>
    </source>
</reference>
<sequence>MTQKNLSVNYFKIIPIINEAEYVNAQNKITKAFELPEDREYENVYQTHGEVGLFGKRKYKNDYIFGTFAFTQTENIPPKQNKTSKATENLNLDDDDGLGYQTSFIFDKQTNIIAVVSRRPGVNVTSIENFIRLNFDLPVFRFERIAYKSSLDNFLRTTSYRKLKVKIANPTEITPLLDNKGLAVTEFSKLIKEFGANKISFEVTTSAKESLPINPVRNMVNNLLRVTTGNIQTMEVVGNDEDVEEKVFNFISNRISDSITVEITRHGEFRTKEVYQQLELKFQLHLVFFREIYKNRIE</sequence>
<evidence type="ECO:0008006" key="3">
    <source>
        <dbReference type="Google" id="ProtNLM"/>
    </source>
</evidence>
<protein>
    <recommendedName>
        <fullName evidence="3">DUF4868 domain-containing protein</fullName>
    </recommendedName>
</protein>
<accession>A0ABY7S2P0</accession>
<keyword evidence="2" id="KW-1185">Reference proteome</keyword>
<proteinExistence type="predicted"/>
<organism evidence="1 2">
    <name type="scientific">Psychroserpens ponticola</name>
    <dbReference type="NCBI Taxonomy" id="2932268"/>
    <lineage>
        <taxon>Bacteria</taxon>
        <taxon>Pseudomonadati</taxon>
        <taxon>Bacteroidota</taxon>
        <taxon>Flavobacteriia</taxon>
        <taxon>Flavobacteriales</taxon>
        <taxon>Flavobacteriaceae</taxon>
        <taxon>Psychroserpens</taxon>
    </lineage>
</organism>
<dbReference type="Proteomes" id="UP001202717">
    <property type="component" value="Chromosome"/>
</dbReference>
<dbReference type="Pfam" id="PF20505">
    <property type="entry name" value="DUF6731"/>
    <property type="match status" value="1"/>
</dbReference>
<gene>
    <name evidence="1" type="ORF">MUN68_008570</name>
</gene>
<evidence type="ECO:0000313" key="1">
    <source>
        <dbReference type="EMBL" id="WCO03547.1"/>
    </source>
</evidence>
<name>A0ABY7S2P0_9FLAO</name>